<dbReference type="GO" id="GO:0003677">
    <property type="term" value="F:DNA binding"/>
    <property type="evidence" value="ECO:0007669"/>
    <property type="project" value="UniProtKB-KW"/>
</dbReference>
<evidence type="ECO:0000259" key="5">
    <source>
        <dbReference type="Pfam" id="PF03466"/>
    </source>
</evidence>
<evidence type="ECO:0000256" key="3">
    <source>
        <dbReference type="ARBA" id="ARBA00023125"/>
    </source>
</evidence>
<dbReference type="Gene3D" id="3.40.190.10">
    <property type="entry name" value="Periplasmic binding protein-like II"/>
    <property type="match status" value="2"/>
</dbReference>
<dbReference type="Proteomes" id="UP000824169">
    <property type="component" value="Unassembled WGS sequence"/>
</dbReference>
<gene>
    <name evidence="6" type="ORF">IAB71_07160</name>
</gene>
<dbReference type="AlphaFoldDB" id="A0A9D1P409"/>
<evidence type="ECO:0000256" key="1">
    <source>
        <dbReference type="ARBA" id="ARBA00009437"/>
    </source>
</evidence>
<dbReference type="PANTHER" id="PTHR30346:SF28">
    <property type="entry name" value="HTH-TYPE TRANSCRIPTIONAL REGULATOR CYNR"/>
    <property type="match status" value="1"/>
</dbReference>
<name>A0A9D1P409_9FIRM</name>
<keyword evidence="3" id="KW-0238">DNA-binding</keyword>
<protein>
    <submittedName>
        <fullName evidence="6">LysR family transcriptional regulator</fullName>
    </submittedName>
</protein>
<evidence type="ECO:0000313" key="6">
    <source>
        <dbReference type="EMBL" id="HIV25551.1"/>
    </source>
</evidence>
<feature type="domain" description="LysR substrate-binding" evidence="5">
    <location>
        <begin position="43"/>
        <end position="201"/>
    </location>
</feature>
<dbReference type="GO" id="GO:0032993">
    <property type="term" value="C:protein-DNA complex"/>
    <property type="evidence" value="ECO:0007669"/>
    <property type="project" value="TreeGrafter"/>
</dbReference>
<keyword evidence="2" id="KW-0805">Transcription regulation</keyword>
<dbReference type="SUPFAM" id="SSF53850">
    <property type="entry name" value="Periplasmic binding protein-like II"/>
    <property type="match status" value="1"/>
</dbReference>
<dbReference type="PANTHER" id="PTHR30346">
    <property type="entry name" value="TRANSCRIPTIONAL DUAL REGULATOR HCAR-RELATED"/>
    <property type="match status" value="1"/>
</dbReference>
<evidence type="ECO:0000256" key="4">
    <source>
        <dbReference type="ARBA" id="ARBA00023163"/>
    </source>
</evidence>
<evidence type="ECO:0000256" key="2">
    <source>
        <dbReference type="ARBA" id="ARBA00023015"/>
    </source>
</evidence>
<comment type="similarity">
    <text evidence="1">Belongs to the LysR transcriptional regulatory family.</text>
</comment>
<reference evidence="6" key="2">
    <citation type="journal article" date="2021" name="PeerJ">
        <title>Extensive microbial diversity within the chicken gut microbiome revealed by metagenomics and culture.</title>
        <authorList>
            <person name="Gilroy R."/>
            <person name="Ravi A."/>
            <person name="Getino M."/>
            <person name="Pursley I."/>
            <person name="Horton D.L."/>
            <person name="Alikhan N.F."/>
            <person name="Baker D."/>
            <person name="Gharbi K."/>
            <person name="Hall N."/>
            <person name="Watson M."/>
            <person name="Adriaenssens E.M."/>
            <person name="Foster-Nyarko E."/>
            <person name="Jarju S."/>
            <person name="Secka A."/>
            <person name="Antonio M."/>
            <person name="Oren A."/>
            <person name="Chaudhuri R.R."/>
            <person name="La Ragione R."/>
            <person name="Hildebrand F."/>
            <person name="Pallen M.J."/>
        </authorList>
    </citation>
    <scope>NUCLEOTIDE SEQUENCE</scope>
    <source>
        <strain evidence="6">CHK188-20938</strain>
    </source>
</reference>
<accession>A0A9D1P409</accession>
<dbReference type="EMBL" id="DVOO01000019">
    <property type="protein sequence ID" value="HIV25551.1"/>
    <property type="molecule type" value="Genomic_DNA"/>
</dbReference>
<sequence>MKYYSILNISMQQIQIFLKCCQYQNYSRVAEEYNFTPSMISKTVKALDEGVFDLVITWSGEKPYFNNRDTEWATIFRSPAAVFIPRGVPLFEKEIHSFGDLRSCPFITLSPEAYPHYYDFLQKICLKHGFSPVISTICGSTESARYNLNLGKGVYVASSLICSDWESEDVRKIELDGEGNADLLVVWKKNHLTPKMKYIIDKITH</sequence>
<evidence type="ECO:0000313" key="7">
    <source>
        <dbReference type="Proteomes" id="UP000824169"/>
    </source>
</evidence>
<dbReference type="Pfam" id="PF03466">
    <property type="entry name" value="LysR_substrate"/>
    <property type="match status" value="1"/>
</dbReference>
<reference evidence="6" key="1">
    <citation type="submission" date="2020-10" db="EMBL/GenBank/DDBJ databases">
        <authorList>
            <person name="Gilroy R."/>
        </authorList>
    </citation>
    <scope>NUCLEOTIDE SEQUENCE</scope>
    <source>
        <strain evidence="6">CHK188-20938</strain>
    </source>
</reference>
<comment type="caution">
    <text evidence="6">The sequence shown here is derived from an EMBL/GenBank/DDBJ whole genome shotgun (WGS) entry which is preliminary data.</text>
</comment>
<proteinExistence type="inferred from homology"/>
<keyword evidence="4" id="KW-0804">Transcription</keyword>
<organism evidence="6 7">
    <name type="scientific">Candidatus Scatomonas pullistercoris</name>
    <dbReference type="NCBI Taxonomy" id="2840920"/>
    <lineage>
        <taxon>Bacteria</taxon>
        <taxon>Bacillati</taxon>
        <taxon>Bacillota</taxon>
        <taxon>Clostridia</taxon>
        <taxon>Lachnospirales</taxon>
        <taxon>Lachnospiraceae</taxon>
        <taxon>Lachnospiraceae incertae sedis</taxon>
        <taxon>Candidatus Scatomonas</taxon>
    </lineage>
</organism>
<dbReference type="InterPro" id="IPR005119">
    <property type="entry name" value="LysR_subst-bd"/>
</dbReference>
<dbReference type="CDD" id="cd05466">
    <property type="entry name" value="PBP2_LTTR_substrate"/>
    <property type="match status" value="1"/>
</dbReference>
<dbReference type="GO" id="GO:0003700">
    <property type="term" value="F:DNA-binding transcription factor activity"/>
    <property type="evidence" value="ECO:0007669"/>
    <property type="project" value="TreeGrafter"/>
</dbReference>